<feature type="binding site" evidence="2">
    <location>
        <begin position="14"/>
        <end position="17"/>
    </location>
    <ligand>
        <name>FAD</name>
        <dbReference type="ChEBI" id="CHEBI:57692"/>
    </ligand>
</feature>
<dbReference type="InterPro" id="IPR036188">
    <property type="entry name" value="FAD/NAD-bd_sf"/>
</dbReference>
<evidence type="ECO:0000313" key="4">
    <source>
        <dbReference type="Proteomes" id="UP000307790"/>
    </source>
</evidence>
<dbReference type="InterPro" id="IPR006905">
    <property type="entry name" value="Flavin_halogenase"/>
</dbReference>
<dbReference type="SUPFAM" id="SSF51905">
    <property type="entry name" value="FAD/NAD(P)-binding domain"/>
    <property type="match status" value="1"/>
</dbReference>
<dbReference type="RefSeq" id="WP_138319542.1">
    <property type="nucleotide sequence ID" value="NZ_VCBC01000007.1"/>
</dbReference>
<evidence type="ECO:0000256" key="1">
    <source>
        <dbReference type="PIRSR" id="PIRSR011396-1"/>
    </source>
</evidence>
<organism evidence="3 4">
    <name type="scientific">Thalassotalea litorea</name>
    <dbReference type="NCBI Taxonomy" id="2020715"/>
    <lineage>
        <taxon>Bacteria</taxon>
        <taxon>Pseudomonadati</taxon>
        <taxon>Pseudomonadota</taxon>
        <taxon>Gammaproteobacteria</taxon>
        <taxon>Alteromonadales</taxon>
        <taxon>Colwelliaceae</taxon>
        <taxon>Thalassotalea</taxon>
    </lineage>
</organism>
<dbReference type="PANTHER" id="PTHR43747">
    <property type="entry name" value="FAD-BINDING PROTEIN"/>
    <property type="match status" value="1"/>
</dbReference>
<comment type="caution">
    <text evidence="3">The sequence shown here is derived from an EMBL/GenBank/DDBJ whole genome shotgun (WGS) entry which is preliminary data.</text>
</comment>
<keyword evidence="2" id="KW-0547">Nucleotide-binding</keyword>
<dbReference type="OrthoDB" id="7178350at2"/>
<feature type="binding site" evidence="2">
    <location>
        <position position="336"/>
    </location>
    <ligand>
        <name>FAD</name>
        <dbReference type="ChEBI" id="CHEBI:57692"/>
    </ligand>
</feature>
<feature type="binding site" evidence="2">
    <location>
        <position position="81"/>
    </location>
    <ligand>
        <name>7-chloro-L-tryptophan</name>
        <dbReference type="ChEBI" id="CHEBI:58713"/>
    </ligand>
</feature>
<keyword evidence="2" id="KW-0274">FAD</keyword>
<dbReference type="Gene3D" id="3.50.50.60">
    <property type="entry name" value="FAD/NAD(P)-binding domain"/>
    <property type="match status" value="1"/>
</dbReference>
<accession>A0A5R9IKX3</accession>
<dbReference type="InterPro" id="IPR050816">
    <property type="entry name" value="Flavin-dep_Halogenase_NPB"/>
</dbReference>
<gene>
    <name evidence="3" type="ORF">FE810_08055</name>
</gene>
<proteinExistence type="predicted"/>
<dbReference type="EMBL" id="VCBC01000007">
    <property type="protein sequence ID" value="TLU65239.1"/>
    <property type="molecule type" value="Genomic_DNA"/>
</dbReference>
<feature type="binding site" evidence="2">
    <location>
        <position position="345"/>
    </location>
    <ligand>
        <name>L-tryptophan</name>
        <dbReference type="ChEBI" id="CHEBI:57912"/>
    </ligand>
</feature>
<dbReference type="PIRSF" id="PIRSF011396">
    <property type="entry name" value="Trp_halogenase"/>
    <property type="match status" value="1"/>
</dbReference>
<dbReference type="AlphaFoldDB" id="A0A5R9IKX3"/>
<sequence length="501" mass="56774">MPEQQPFHIMILGGGTAGWMAANLFAKRWHDNPSVKISLIESKDVGIIGVGEGSTPTLKRFFEELEIPESEWMPKCDATYKVNIRFKGWSPQSGIKDYSHPFTTQVDTFTKRAFLVNARTRRMGLDTHTRPDDFLLNGVLATQGKGPITPENFPFIMEYGYHFDSGKLGQFLKDKAIAAGVEHKQAHITQAKRSPQGLLETIFDDKGEAYGADFFIDCTGFSSLLMQKALQVPFKSFKSNLFNDSAVVMPTSMDSMIPVETEATALSAGWCWKIPLTSRCGNGYVFSSDFINKDQAETEFRRHIGALDSEQECRFLKMQVGQLSQHWSHNCLALGLSQGFIEPLEATALHLVQVSIELFASLLEKGNFSSHYASEYNQKITERFERVRDYIVAHYKLNTRDDSDYWRANRDNIHLSQSLVSILDCWYQRGDLSAEIERQNLDTHFDAVSWNCLLAGYGTFPPIAPNQPSQGDLYQEKNIRRFLQGCSLNFKDHQVILNELL</sequence>
<evidence type="ECO:0000313" key="3">
    <source>
        <dbReference type="EMBL" id="TLU65239.1"/>
    </source>
</evidence>
<reference evidence="3 4" key="1">
    <citation type="submission" date="2019-05" db="EMBL/GenBank/DDBJ databases">
        <title>Genome sequences of Thalassotalea litorea 1K03283.</title>
        <authorList>
            <person name="Zhang D."/>
        </authorList>
    </citation>
    <scope>NUCLEOTIDE SEQUENCE [LARGE SCALE GENOMIC DNA]</scope>
    <source>
        <strain evidence="3 4">MCCC 1K03283</strain>
    </source>
</reference>
<keyword evidence="4" id="KW-1185">Reference proteome</keyword>
<dbReference type="GO" id="GO:0004497">
    <property type="term" value="F:monooxygenase activity"/>
    <property type="evidence" value="ECO:0007669"/>
    <property type="project" value="InterPro"/>
</dbReference>
<name>A0A5R9IKX3_9GAMM</name>
<keyword evidence="2" id="KW-0285">Flavoprotein</keyword>
<dbReference type="InterPro" id="IPR033856">
    <property type="entry name" value="Trp_halogen"/>
</dbReference>
<dbReference type="GO" id="GO:0000166">
    <property type="term" value="F:nucleotide binding"/>
    <property type="evidence" value="ECO:0007669"/>
    <property type="project" value="UniProtKB-KW"/>
</dbReference>
<protein>
    <submittedName>
        <fullName evidence="3">Tryptophan 7-halogenase</fullName>
    </submittedName>
</protein>
<evidence type="ECO:0000256" key="2">
    <source>
        <dbReference type="PIRSR" id="PIRSR011396-2"/>
    </source>
</evidence>
<dbReference type="Proteomes" id="UP000307790">
    <property type="component" value="Unassembled WGS sequence"/>
</dbReference>
<dbReference type="PANTHER" id="PTHR43747:SF4">
    <property type="entry name" value="FLAVIN-DEPENDENT TRYPTOPHAN HALOGENASE"/>
    <property type="match status" value="1"/>
</dbReference>
<feature type="active site" evidence="1">
    <location>
        <position position="81"/>
    </location>
</feature>
<dbReference type="Pfam" id="PF04820">
    <property type="entry name" value="Trp_halogenase"/>
    <property type="match status" value="1"/>
</dbReference>